<name>A0A9N9QZV1_9NEOP</name>
<dbReference type="AlphaFoldDB" id="A0A9N9QZV1"/>
<sequence>MLLASAGKVNFFLLEESHPRDLERNLMPMVLDPPSIYCKNKDIVQKVTETNKSNIKERKRKNYSDELIESKEKKKRESAKAEKYRLLKESYEKTPKEIEYEEKSKILHNTPDKIVTTNVPNLVNRISVNEDTYNEPFDDLTYLESNIKDFDTESVENKKIDSILNEIENEMKFINQGALRGVKKGTSSRNNKQTTMNPYKNKQGHNFIDLLEKNIEFSEDDEMQEKENGFSEAIKKQVDKYLQSRYDPVVSDPLLADIVNEHDFETSQSPESKLKSHDKSTERGNVENIIDTINPVTENQTVTNISAAVNKNNVEELVCNKAVTEKTAEKVLDEIHTEQLTNEKFLNRQEEQYSRVELNNNQQGKFVSHNKKIQLTQNNNSNYLALLEGKNYSTSYNIDDNYNETEEYKRANVTDDTIKSKNNKNDHEANNHHNILLKAAITNDVDEIKYDKANSLQSSPLSKISKYEHNAHFSSSSHNQPRKKQENKYKFSTEKIDIRSKFSNENEIHIIRKLRIDIGITETILENKVPSDCSAPLNQENVYEKNKVKNKSLIPIEYNANREQLNDFEQDKNNDVQERNIINENVENIQYYKHDTITDNIKTNKKETAMDGKTTVDYNKLNNCMNTNTNIERVINKYSKAHLNQENAYENNKPLIPIDYNASVYDINNGTHGRNITNENNFKNTENNIHDNITDNSKTIKEERVMDGITTNNNNNEPNNSMNTKTNIESVLKKYSKVFSNRYKNVRTPSVQNLNYKQSKPMKPNKPFKITDIQNLNIQLDNLCDSPKSTNTIAKSEIDKLTITNKNTLEVKKEKPNQLFTMTEIENRNVPKNNFYESLKSTSYTTIGEIEKEEIQDRIAAKPFEEDEFEEDTINDNILSLQCTTLNEVDDLKEEFDVDHAMLNPKTLLKCYDRNDYYNTDIIPPPPEFSDNTYSPKLDDYLANNCFQENLLHIKSDCIGPQHDFSKNELNEHKTDSMYKETETWTLDNDDDVTEDDYFSWNHIHDYNNGNNIERYVYPNTVSLKQRHGKLHQFKFHRKNKYNPKL</sequence>
<dbReference type="EMBL" id="OU893347">
    <property type="protein sequence ID" value="CAG9786615.1"/>
    <property type="molecule type" value="Genomic_DNA"/>
</dbReference>
<proteinExistence type="predicted"/>
<keyword evidence="3" id="KW-1185">Reference proteome</keyword>
<gene>
    <name evidence="2" type="ORF">DIATSA_LOCUS4556</name>
</gene>
<reference evidence="2" key="2">
    <citation type="submission" date="2022-10" db="EMBL/GenBank/DDBJ databases">
        <authorList>
            <consortium name="ENA_rothamsted_submissions"/>
            <consortium name="culmorum"/>
            <person name="King R."/>
        </authorList>
    </citation>
    <scope>NUCLEOTIDE SEQUENCE</scope>
</reference>
<feature type="region of interest" description="Disordered" evidence="1">
    <location>
        <begin position="470"/>
        <end position="490"/>
    </location>
</feature>
<evidence type="ECO:0000256" key="1">
    <source>
        <dbReference type="SAM" id="MobiDB-lite"/>
    </source>
</evidence>
<feature type="region of interest" description="Disordered" evidence="1">
    <location>
        <begin position="263"/>
        <end position="283"/>
    </location>
</feature>
<feature type="compositionally biased region" description="Basic and acidic residues" evidence="1">
    <location>
        <begin position="272"/>
        <end position="283"/>
    </location>
</feature>
<evidence type="ECO:0000313" key="2">
    <source>
        <dbReference type="EMBL" id="CAG9786615.1"/>
    </source>
</evidence>
<feature type="compositionally biased region" description="Polar residues" evidence="1">
    <location>
        <begin position="185"/>
        <end position="200"/>
    </location>
</feature>
<accession>A0A9N9QZV1</accession>
<protein>
    <submittedName>
        <fullName evidence="2">Uncharacterized protein</fullName>
    </submittedName>
</protein>
<organism evidence="2 3">
    <name type="scientific">Diatraea saccharalis</name>
    <name type="common">sugarcane borer</name>
    <dbReference type="NCBI Taxonomy" id="40085"/>
    <lineage>
        <taxon>Eukaryota</taxon>
        <taxon>Metazoa</taxon>
        <taxon>Ecdysozoa</taxon>
        <taxon>Arthropoda</taxon>
        <taxon>Hexapoda</taxon>
        <taxon>Insecta</taxon>
        <taxon>Pterygota</taxon>
        <taxon>Neoptera</taxon>
        <taxon>Endopterygota</taxon>
        <taxon>Lepidoptera</taxon>
        <taxon>Glossata</taxon>
        <taxon>Ditrysia</taxon>
        <taxon>Pyraloidea</taxon>
        <taxon>Crambidae</taxon>
        <taxon>Crambinae</taxon>
        <taxon>Diatraea</taxon>
    </lineage>
</organism>
<dbReference type="OrthoDB" id="5575at2759"/>
<evidence type="ECO:0000313" key="3">
    <source>
        <dbReference type="Proteomes" id="UP001153714"/>
    </source>
</evidence>
<feature type="region of interest" description="Disordered" evidence="1">
    <location>
        <begin position="182"/>
        <end position="202"/>
    </location>
</feature>
<reference evidence="2" key="1">
    <citation type="submission" date="2021-12" db="EMBL/GenBank/DDBJ databases">
        <authorList>
            <person name="King R."/>
        </authorList>
    </citation>
    <scope>NUCLEOTIDE SEQUENCE</scope>
</reference>
<dbReference type="Proteomes" id="UP001153714">
    <property type="component" value="Chromosome 16"/>
</dbReference>